<evidence type="ECO:0000313" key="4">
    <source>
        <dbReference type="EMBL" id="CAD7404174.1"/>
    </source>
</evidence>
<dbReference type="EMBL" id="OC319076">
    <property type="protein sequence ID" value="CAD7404174.1"/>
    <property type="molecule type" value="Genomic_DNA"/>
</dbReference>
<dbReference type="AlphaFoldDB" id="A0A7R9H055"/>
<feature type="chain" id="PRO_5030801217" description="Insulin-like peptide 7" evidence="3">
    <location>
        <begin position="21"/>
        <end position="260"/>
    </location>
</feature>
<evidence type="ECO:0000256" key="3">
    <source>
        <dbReference type="SAM" id="SignalP"/>
    </source>
</evidence>
<reference evidence="4" key="1">
    <citation type="submission" date="2020-11" db="EMBL/GenBank/DDBJ databases">
        <authorList>
            <person name="Tran Van P."/>
        </authorList>
    </citation>
    <scope>NUCLEOTIDE SEQUENCE</scope>
</reference>
<dbReference type="InterPro" id="IPR036438">
    <property type="entry name" value="Insulin-like_sf"/>
</dbReference>
<accession>A0A7R9H055</accession>
<name>A0A7R9H055_TIMCR</name>
<dbReference type="SUPFAM" id="SSF56994">
    <property type="entry name" value="Insulin-like"/>
    <property type="match status" value="1"/>
</dbReference>
<evidence type="ECO:0000256" key="1">
    <source>
        <dbReference type="ARBA" id="ARBA00022685"/>
    </source>
</evidence>
<protein>
    <recommendedName>
        <fullName evidence="5">Insulin-like peptide 7</fullName>
    </recommendedName>
</protein>
<evidence type="ECO:0008006" key="5">
    <source>
        <dbReference type="Google" id="ProtNLM"/>
    </source>
</evidence>
<dbReference type="GO" id="GO:0005576">
    <property type="term" value="C:extracellular region"/>
    <property type="evidence" value="ECO:0007669"/>
    <property type="project" value="UniProtKB-ARBA"/>
</dbReference>
<keyword evidence="2 3" id="KW-0732">Signal</keyword>
<proteinExistence type="predicted"/>
<organism evidence="4">
    <name type="scientific">Timema cristinae</name>
    <name type="common">Walking stick</name>
    <dbReference type="NCBI Taxonomy" id="61476"/>
    <lineage>
        <taxon>Eukaryota</taxon>
        <taxon>Metazoa</taxon>
        <taxon>Ecdysozoa</taxon>
        <taxon>Arthropoda</taxon>
        <taxon>Hexapoda</taxon>
        <taxon>Insecta</taxon>
        <taxon>Pterygota</taxon>
        <taxon>Neoptera</taxon>
        <taxon>Polyneoptera</taxon>
        <taxon>Phasmatodea</taxon>
        <taxon>Timematodea</taxon>
        <taxon>Timematoidea</taxon>
        <taxon>Timematidae</taxon>
        <taxon>Timema</taxon>
    </lineage>
</organism>
<feature type="signal peptide" evidence="3">
    <location>
        <begin position="1"/>
        <end position="20"/>
    </location>
</feature>
<evidence type="ECO:0000256" key="2">
    <source>
        <dbReference type="ARBA" id="ARBA00022729"/>
    </source>
</evidence>
<dbReference type="Gene3D" id="1.10.100.10">
    <property type="entry name" value="Insulin-like"/>
    <property type="match status" value="1"/>
</dbReference>
<keyword evidence="1" id="KW-0165">Cleavage on pair of basic residues</keyword>
<sequence length="260" mass="29583">MKFPVTSMTVLCVLLDLSDSIVTDQDLEERFKGRTVQAEEIIIRHAEQSLLVFPLVQRVESHLHSVCEVVCLREEVMAMCAEDRVQQIGGAVRGELAADNYSLGASEILPLTAYYTSRLSAKGLETSFAPVRVDEVVPKPLDSRIKVSDAEWENVWHNERHTRCRANLLKHLYWACEKDIYRLSRRNDQHSHVVLSPYPPGSPFVSVVEARVFLRSRRDRKRRSAAGGSITDECCQASGGCTWEEYAEYCPANKRLRKFL</sequence>
<gene>
    <name evidence="4" type="ORF">TCEB3V08_LOCUS7378</name>
</gene>